<evidence type="ECO:0000313" key="4">
    <source>
        <dbReference type="EMBL" id="KAJ3131174.1"/>
    </source>
</evidence>
<evidence type="ECO:0000313" key="5">
    <source>
        <dbReference type="Proteomes" id="UP001211907"/>
    </source>
</evidence>
<organism evidence="4 5">
    <name type="scientific">Physocladia obscura</name>
    <dbReference type="NCBI Taxonomy" id="109957"/>
    <lineage>
        <taxon>Eukaryota</taxon>
        <taxon>Fungi</taxon>
        <taxon>Fungi incertae sedis</taxon>
        <taxon>Chytridiomycota</taxon>
        <taxon>Chytridiomycota incertae sedis</taxon>
        <taxon>Chytridiomycetes</taxon>
        <taxon>Chytridiales</taxon>
        <taxon>Chytriomycetaceae</taxon>
        <taxon>Physocladia</taxon>
    </lineage>
</organism>
<reference evidence="4" key="1">
    <citation type="submission" date="2020-05" db="EMBL/GenBank/DDBJ databases">
        <title>Phylogenomic resolution of chytrid fungi.</title>
        <authorList>
            <person name="Stajich J.E."/>
            <person name="Amses K."/>
            <person name="Simmons R."/>
            <person name="Seto K."/>
            <person name="Myers J."/>
            <person name="Bonds A."/>
            <person name="Quandt C.A."/>
            <person name="Barry K."/>
            <person name="Liu P."/>
            <person name="Grigoriev I."/>
            <person name="Longcore J.E."/>
            <person name="James T.Y."/>
        </authorList>
    </citation>
    <scope>NUCLEOTIDE SEQUENCE</scope>
    <source>
        <strain evidence="4">JEL0513</strain>
    </source>
</reference>
<dbReference type="GO" id="GO:0003863">
    <property type="term" value="F:branched-chain 2-oxo acid dehydrogenase activity"/>
    <property type="evidence" value="ECO:0007669"/>
    <property type="project" value="UniProtKB-EC"/>
</dbReference>
<dbReference type="EC" id="1.2.4.4" evidence="2"/>
<dbReference type="InterPro" id="IPR001017">
    <property type="entry name" value="DH_E1"/>
</dbReference>
<dbReference type="EMBL" id="JADGJH010000311">
    <property type="protein sequence ID" value="KAJ3131174.1"/>
    <property type="molecule type" value="Genomic_DNA"/>
</dbReference>
<evidence type="ECO:0000259" key="3">
    <source>
        <dbReference type="Pfam" id="PF00676"/>
    </source>
</evidence>
<feature type="domain" description="Dehydrogenase E1 component" evidence="3">
    <location>
        <begin position="95"/>
        <end position="251"/>
    </location>
</feature>
<dbReference type="PANTHER" id="PTHR43380">
    <property type="entry name" value="2-OXOISOVALERATE DEHYDROGENASE SUBUNIT ALPHA, MITOCHONDRIAL"/>
    <property type="match status" value="1"/>
</dbReference>
<comment type="cofactor">
    <cofactor evidence="2">
        <name>thiamine diphosphate</name>
        <dbReference type="ChEBI" id="CHEBI:58937"/>
    </cofactor>
</comment>
<dbReference type="Proteomes" id="UP001211907">
    <property type="component" value="Unassembled WGS sequence"/>
</dbReference>
<comment type="catalytic activity">
    <reaction evidence="2">
        <text>N(6)-[(R)-lipoyl]-L-lysyl-[protein] + 3-methyl-2-oxobutanoate + H(+) = N(6)-[(R)-S(8)-2-methylpropanoyldihydrolipoyl]-L-lysyl-[protein] + CO2</text>
        <dbReference type="Rhea" id="RHEA:13457"/>
        <dbReference type="Rhea" id="RHEA-COMP:10474"/>
        <dbReference type="Rhea" id="RHEA-COMP:10497"/>
        <dbReference type="ChEBI" id="CHEBI:11851"/>
        <dbReference type="ChEBI" id="CHEBI:15378"/>
        <dbReference type="ChEBI" id="CHEBI:16526"/>
        <dbReference type="ChEBI" id="CHEBI:83099"/>
        <dbReference type="ChEBI" id="CHEBI:83142"/>
        <dbReference type="EC" id="1.2.4.4"/>
    </reaction>
</comment>
<gene>
    <name evidence="4" type="ORF">HK100_006686</name>
</gene>
<proteinExistence type="inferred from homology"/>
<evidence type="ECO:0000256" key="2">
    <source>
        <dbReference type="RuleBase" id="RU365014"/>
    </source>
</evidence>
<evidence type="ECO:0000256" key="1">
    <source>
        <dbReference type="ARBA" id="ARBA00023002"/>
    </source>
</evidence>
<name>A0AAD5T653_9FUNG</name>
<comment type="function">
    <text evidence="2">The branched-chain alpha-keto dehydrogenase complex catalyzes the overall conversion of alpha-keto acids to acyl-CoA and CO(2). It contains multiple copies of three enzymatic components: branched-chain alpha-keto acid decarboxylase (E1), lipoamide acyltransferase (E2) and lipoamide dehydrogenase (E3).</text>
</comment>
<sequence length="251" mass="27297">MLSALQRRYGAVKTTAWTRIQRLTTGTQYPGAIRGSEYTSKLEFITGSSAVPIATYRLLGADGGLLSASNNKSETDSNKKDKVEIDKGTLTQMYTTMLTLAQMDLLLFEAQRQGRISFYMTHHGEEASLVAPAAALAAHDVFFGQYREAGFMLFRGFSIQQMMHQCQANAFDLGKGRQMPIHYGSKALNIQTISSPLGPQIPQAAGAAYALKREKKDACVVCFFGDGAASEGDFHAGLNIAATMEAPVIFF</sequence>
<dbReference type="SUPFAM" id="SSF52518">
    <property type="entry name" value="Thiamin diphosphate-binding fold (THDP-binding)"/>
    <property type="match status" value="1"/>
</dbReference>
<comment type="similarity">
    <text evidence="2">Belongs to the BCKDHA family.</text>
</comment>
<dbReference type="Gene3D" id="3.40.50.970">
    <property type="match status" value="1"/>
</dbReference>
<protein>
    <recommendedName>
        <fullName evidence="2">2-oxoisovalerate dehydrogenase subunit alpha</fullName>
        <ecNumber evidence="2">1.2.4.4</ecNumber>
    </recommendedName>
    <alternativeName>
        <fullName evidence="2">Branched-chain alpha-keto acid dehydrogenase E1 component alpha chain</fullName>
    </alternativeName>
</protein>
<feature type="non-terminal residue" evidence="4">
    <location>
        <position position="251"/>
    </location>
</feature>
<dbReference type="GO" id="GO:0009083">
    <property type="term" value="P:branched-chain amino acid catabolic process"/>
    <property type="evidence" value="ECO:0007669"/>
    <property type="project" value="TreeGrafter"/>
</dbReference>
<keyword evidence="2" id="KW-0786">Thiamine pyrophosphate</keyword>
<dbReference type="PANTHER" id="PTHR43380:SF1">
    <property type="entry name" value="2-OXOISOVALERATE DEHYDROGENASE SUBUNIT ALPHA, MITOCHONDRIAL"/>
    <property type="match status" value="1"/>
</dbReference>
<comment type="caution">
    <text evidence="4">The sequence shown here is derived from an EMBL/GenBank/DDBJ whole genome shotgun (WGS) entry which is preliminary data.</text>
</comment>
<keyword evidence="1 2" id="KW-0560">Oxidoreductase</keyword>
<dbReference type="AlphaFoldDB" id="A0AAD5T653"/>
<dbReference type="InterPro" id="IPR029061">
    <property type="entry name" value="THDP-binding"/>
</dbReference>
<accession>A0AAD5T653</accession>
<keyword evidence="5" id="KW-1185">Reference proteome</keyword>
<dbReference type="InterPro" id="IPR050771">
    <property type="entry name" value="Alpha-ketoacid_DH_E1_comp"/>
</dbReference>
<dbReference type="Pfam" id="PF00676">
    <property type="entry name" value="E1_dh"/>
    <property type="match status" value="1"/>
</dbReference>